<dbReference type="CDD" id="cd00170">
    <property type="entry name" value="SEC14"/>
    <property type="match status" value="1"/>
</dbReference>
<dbReference type="PROSITE" id="PS50191">
    <property type="entry name" value="CRAL_TRIO"/>
    <property type="match status" value="1"/>
</dbReference>
<evidence type="ECO:0000259" key="2">
    <source>
        <dbReference type="PROSITE" id="PS50191"/>
    </source>
</evidence>
<organism evidence="3 4">
    <name type="scientific">Coemansia asiatica</name>
    <dbReference type="NCBI Taxonomy" id="1052880"/>
    <lineage>
        <taxon>Eukaryota</taxon>
        <taxon>Fungi</taxon>
        <taxon>Fungi incertae sedis</taxon>
        <taxon>Zoopagomycota</taxon>
        <taxon>Kickxellomycotina</taxon>
        <taxon>Kickxellomycetes</taxon>
        <taxon>Kickxellales</taxon>
        <taxon>Kickxellaceae</taxon>
        <taxon>Coemansia</taxon>
    </lineage>
</organism>
<evidence type="ECO:0000256" key="1">
    <source>
        <dbReference type="SAM" id="MobiDB-lite"/>
    </source>
</evidence>
<dbReference type="Proteomes" id="UP001145021">
    <property type="component" value="Unassembled WGS sequence"/>
</dbReference>
<dbReference type="SUPFAM" id="SSF46938">
    <property type="entry name" value="CRAL/TRIO N-terminal domain"/>
    <property type="match status" value="1"/>
</dbReference>
<gene>
    <name evidence="3" type="ORF">LPJ64_001005</name>
</gene>
<protein>
    <recommendedName>
        <fullName evidence="2">CRAL-TRIO domain-containing protein</fullName>
    </recommendedName>
</protein>
<reference evidence="3" key="1">
    <citation type="submission" date="2022-07" db="EMBL/GenBank/DDBJ databases">
        <title>Phylogenomic reconstructions and comparative analyses of Kickxellomycotina fungi.</title>
        <authorList>
            <person name="Reynolds N.K."/>
            <person name="Stajich J.E."/>
            <person name="Barry K."/>
            <person name="Grigoriev I.V."/>
            <person name="Crous P."/>
            <person name="Smith M.E."/>
        </authorList>
    </citation>
    <scope>NUCLEOTIDE SEQUENCE</scope>
    <source>
        <strain evidence="3">NBRC 105413</strain>
    </source>
</reference>
<dbReference type="InterPro" id="IPR036865">
    <property type="entry name" value="CRAL-TRIO_dom_sf"/>
</dbReference>
<dbReference type="InterPro" id="IPR052578">
    <property type="entry name" value="PI_Transfer_CRAL-TRIO"/>
</dbReference>
<dbReference type="InterPro" id="IPR001251">
    <property type="entry name" value="CRAL-TRIO_dom"/>
</dbReference>
<proteinExistence type="predicted"/>
<dbReference type="InterPro" id="IPR036273">
    <property type="entry name" value="CRAL/TRIO_N_dom_sf"/>
</dbReference>
<comment type="caution">
    <text evidence="3">The sequence shown here is derived from an EMBL/GenBank/DDBJ whole genome shotgun (WGS) entry which is preliminary data.</text>
</comment>
<dbReference type="GO" id="GO:0008526">
    <property type="term" value="F:phosphatidylinositol transfer activity"/>
    <property type="evidence" value="ECO:0007669"/>
    <property type="project" value="TreeGrafter"/>
</dbReference>
<dbReference type="SUPFAM" id="SSF52087">
    <property type="entry name" value="CRAL/TRIO domain"/>
    <property type="match status" value="1"/>
</dbReference>
<feature type="compositionally biased region" description="Basic and acidic residues" evidence="1">
    <location>
        <begin position="10"/>
        <end position="26"/>
    </location>
</feature>
<dbReference type="PANTHER" id="PTHR45824:SF29">
    <property type="entry name" value="GH16843P"/>
    <property type="match status" value="1"/>
</dbReference>
<dbReference type="AlphaFoldDB" id="A0A9W7XPU8"/>
<dbReference type="SMART" id="SM00516">
    <property type="entry name" value="SEC14"/>
    <property type="match status" value="1"/>
</dbReference>
<keyword evidence="4" id="KW-1185">Reference proteome</keyword>
<dbReference type="PANTHER" id="PTHR45824">
    <property type="entry name" value="GH16843P"/>
    <property type="match status" value="1"/>
</dbReference>
<feature type="compositionally biased region" description="Low complexity" evidence="1">
    <location>
        <begin position="29"/>
        <end position="59"/>
    </location>
</feature>
<evidence type="ECO:0000313" key="3">
    <source>
        <dbReference type="EMBL" id="KAJ1647626.1"/>
    </source>
</evidence>
<feature type="domain" description="CRAL-TRIO" evidence="2">
    <location>
        <begin position="154"/>
        <end position="321"/>
    </location>
</feature>
<dbReference type="Pfam" id="PF00650">
    <property type="entry name" value="CRAL_TRIO"/>
    <property type="match status" value="1"/>
</dbReference>
<feature type="region of interest" description="Disordered" evidence="1">
    <location>
        <begin position="1"/>
        <end position="62"/>
    </location>
</feature>
<dbReference type="Gene3D" id="3.40.525.10">
    <property type="entry name" value="CRAL-TRIO lipid binding domain"/>
    <property type="match status" value="1"/>
</dbReference>
<name>A0A9W7XPU8_9FUNG</name>
<dbReference type="EMBL" id="JANBOH010000024">
    <property type="protein sequence ID" value="KAJ1647626.1"/>
    <property type="molecule type" value="Genomic_DNA"/>
</dbReference>
<evidence type="ECO:0000313" key="4">
    <source>
        <dbReference type="Proteomes" id="UP001145021"/>
    </source>
</evidence>
<sequence length="366" mass="41611">MRSLFGFGGKTEDVSTLSKHDEKAAENRTTASATTTTTEQQSEPSIPPILSCPSPSNSSTLQEIKPLTDDEQKVFDQIKADIPELIKDLPPVDLEAEKYIDFEVPLDIEGWLTDECLARYVRARKGVYEDTKRALRKTIEWRASVRPHALRPDVVELENRTGKMYFNGFDKFSRPVIYMYNHRQNTKNADNQIRWVIYTLELCIRHMCPGVEKVTLAIDATQWGFSSSVSIGTAKKFLDILGNHYPERLGRAVIFNPPKFFVAFYSLVSPFIDPVTKAKVAFVNPNSPPITAQATQQQTEGNGSPWIAVEDCFDRDLLEKDCYGNWAFQYDHKTYWDAIESEFAQLKAEMISKQSAGSQEENESRK</sequence>
<accession>A0A9W7XPU8</accession>